<keyword evidence="6" id="KW-0735">Signal-anchor</keyword>
<evidence type="ECO:0000256" key="5">
    <source>
        <dbReference type="ARBA" id="ARBA00022824"/>
    </source>
</evidence>
<keyword evidence="8 9" id="KW-0472">Membrane</keyword>
<keyword evidence="4 9" id="KW-0812">Transmembrane</keyword>
<dbReference type="SUPFAM" id="SSF103464">
    <property type="entry name" value="Oligosaccharyltransferase subunit ost4p"/>
    <property type="match status" value="1"/>
</dbReference>
<dbReference type="VEuPathDB" id="FungiDB:jhhlp_004362"/>
<dbReference type="Proteomes" id="UP000233524">
    <property type="component" value="Unassembled WGS sequence"/>
</dbReference>
<evidence type="ECO:0000256" key="6">
    <source>
        <dbReference type="ARBA" id="ARBA00022968"/>
    </source>
</evidence>
<evidence type="ECO:0000256" key="1">
    <source>
        <dbReference type="ARBA" id="ARBA00004643"/>
    </source>
</evidence>
<dbReference type="AlphaFoldDB" id="A0A2N3NBF1"/>
<evidence type="ECO:0000256" key="8">
    <source>
        <dbReference type="ARBA" id="ARBA00023136"/>
    </source>
</evidence>
<feature type="transmembrane region" description="Helical" evidence="9">
    <location>
        <begin position="85"/>
        <end position="106"/>
    </location>
</feature>
<comment type="subcellular location">
    <subcellularLocation>
        <location evidence="1">Endoplasmic reticulum membrane</location>
        <topology evidence="1">Single-pass type III membrane protein</topology>
    </subcellularLocation>
</comment>
<gene>
    <name evidence="10" type="ORF">jhhlp_004362</name>
</gene>
<keyword evidence="11" id="KW-1185">Reference proteome</keyword>
<dbReference type="InterPro" id="IPR018943">
    <property type="entry name" value="Oligosaccaryltransferase"/>
</dbReference>
<dbReference type="GO" id="GO:0018279">
    <property type="term" value="P:protein N-linked glycosylation via asparagine"/>
    <property type="evidence" value="ECO:0007669"/>
    <property type="project" value="TreeGrafter"/>
</dbReference>
<keyword evidence="7 9" id="KW-1133">Transmembrane helix</keyword>
<protein>
    <recommendedName>
        <fullName evidence="3">Dolichyl-diphosphooligosaccharide--protein glycosyltransferase subunit 4</fullName>
    </recommendedName>
</protein>
<accession>A0A2N3NBF1</accession>
<proteinExistence type="inferred from homology"/>
<dbReference type="Pfam" id="PF10215">
    <property type="entry name" value="Ost4"/>
    <property type="match status" value="1"/>
</dbReference>
<dbReference type="InterPro" id="IPR036330">
    <property type="entry name" value="Ost4p_sf"/>
</dbReference>
<keyword evidence="5" id="KW-0256">Endoplasmic reticulum</keyword>
<dbReference type="PANTHER" id="PTHR48164">
    <property type="entry name" value="DOLICHYL-DIPHOSPHOOLIGOSACCHARIDE--PROTEIN GLYCOSYLTRANSFERASE SUBUNIT 4"/>
    <property type="match status" value="1"/>
</dbReference>
<evidence type="ECO:0000256" key="4">
    <source>
        <dbReference type="ARBA" id="ARBA00022692"/>
    </source>
</evidence>
<dbReference type="EMBL" id="NLAX01000010">
    <property type="protein sequence ID" value="PKS09741.1"/>
    <property type="molecule type" value="Genomic_DNA"/>
</dbReference>
<dbReference type="InterPro" id="IPR051307">
    <property type="entry name" value="OST4"/>
</dbReference>
<dbReference type="PANTHER" id="PTHR48164:SF1">
    <property type="entry name" value="DOLICHYL-DIPHOSPHOOLIGOSACCHARIDE--PROTEIN GLYCOSYLTRANSFERASE SUBUNIT 4"/>
    <property type="match status" value="1"/>
</dbReference>
<comment type="caution">
    <text evidence="10">The sequence shown here is derived from an EMBL/GenBank/DDBJ whole genome shotgun (WGS) entry which is preliminary data.</text>
</comment>
<reference evidence="10 11" key="1">
    <citation type="journal article" date="2017" name="G3 (Bethesda)">
        <title>First Draft Genome Sequence of the Pathogenic Fungus Lomentospora prolificans (Formerly Scedosporium prolificans).</title>
        <authorList>
            <person name="Luo R."/>
            <person name="Zimin A."/>
            <person name="Workman R."/>
            <person name="Fan Y."/>
            <person name="Pertea G."/>
            <person name="Grossman N."/>
            <person name="Wear M.P."/>
            <person name="Jia B."/>
            <person name="Miller H."/>
            <person name="Casadevall A."/>
            <person name="Timp W."/>
            <person name="Zhang S.X."/>
            <person name="Salzberg S.L."/>
        </authorList>
    </citation>
    <scope>NUCLEOTIDE SEQUENCE [LARGE SCALE GENOMIC DNA]</scope>
    <source>
        <strain evidence="10 11">JHH-5317</strain>
    </source>
</reference>
<evidence type="ECO:0000256" key="7">
    <source>
        <dbReference type="ARBA" id="ARBA00022989"/>
    </source>
</evidence>
<comment type="similarity">
    <text evidence="2">Belongs to the OST4 family.</text>
</comment>
<dbReference type="OrthoDB" id="2124077at2759"/>
<dbReference type="GO" id="GO:0008250">
    <property type="term" value="C:oligosaccharyltransferase complex"/>
    <property type="evidence" value="ECO:0007669"/>
    <property type="project" value="TreeGrafter"/>
</dbReference>
<feature type="transmembrane region" description="Helical" evidence="9">
    <location>
        <begin position="33"/>
        <end position="54"/>
    </location>
</feature>
<dbReference type="InParanoid" id="A0A2N3NBF1"/>
<evidence type="ECO:0000313" key="11">
    <source>
        <dbReference type="Proteomes" id="UP000233524"/>
    </source>
</evidence>
<evidence type="ECO:0000313" key="10">
    <source>
        <dbReference type="EMBL" id="PKS09741.1"/>
    </source>
</evidence>
<organism evidence="10 11">
    <name type="scientific">Lomentospora prolificans</name>
    <dbReference type="NCBI Taxonomy" id="41688"/>
    <lineage>
        <taxon>Eukaryota</taxon>
        <taxon>Fungi</taxon>
        <taxon>Dikarya</taxon>
        <taxon>Ascomycota</taxon>
        <taxon>Pezizomycotina</taxon>
        <taxon>Sordariomycetes</taxon>
        <taxon>Hypocreomycetidae</taxon>
        <taxon>Microascales</taxon>
        <taxon>Microascaceae</taxon>
        <taxon>Lomentospora</taxon>
    </lineage>
</organism>
<name>A0A2N3NBF1_9PEZI</name>
<evidence type="ECO:0000256" key="3">
    <source>
        <dbReference type="ARBA" id="ARBA00017662"/>
    </source>
</evidence>
<sequence length="132" mass="14568">MVGLGAQLWLEHSQRHEFDEDATLRRMKLRKQAVQFGTVGVLSFILATTTPQLFTFHGPTLQFVRILRPTTIAEHTAAMISDNDLYTLAISLGCVSAALVVVYHFIEVNASAISKYESEGSQESSKAQNAAR</sequence>
<evidence type="ECO:0000256" key="9">
    <source>
        <dbReference type="SAM" id="Phobius"/>
    </source>
</evidence>
<evidence type="ECO:0000256" key="2">
    <source>
        <dbReference type="ARBA" id="ARBA00007685"/>
    </source>
</evidence>